<accession>A0ABT4V5E8</accession>
<feature type="signal peptide" evidence="3">
    <location>
        <begin position="1"/>
        <end position="21"/>
    </location>
</feature>
<keyword evidence="1 3" id="KW-0732">Signal</keyword>
<comment type="caution">
    <text evidence="5">The sequence shown here is derived from an EMBL/GenBank/DDBJ whole genome shotgun (WGS) entry which is preliminary data.</text>
</comment>
<gene>
    <name evidence="5" type="ORF">OU415_24755</name>
</gene>
<evidence type="ECO:0000256" key="1">
    <source>
        <dbReference type="ARBA" id="ARBA00022729"/>
    </source>
</evidence>
<dbReference type="Proteomes" id="UP001210380">
    <property type="component" value="Unassembled WGS sequence"/>
</dbReference>
<reference evidence="5 6" key="1">
    <citation type="submission" date="2022-11" db="EMBL/GenBank/DDBJ databases">
        <title>Draft genome sequence of Saccharopolyspora sp. WRP15-2 isolated from rhizosphere soils of wild rice in Thailand.</title>
        <authorList>
            <person name="Duangmal K."/>
            <person name="Kammanee S."/>
            <person name="Muangham S."/>
        </authorList>
    </citation>
    <scope>NUCLEOTIDE SEQUENCE [LARGE SCALE GENOMIC DNA]</scope>
    <source>
        <strain evidence="5 6">WRP15-2</strain>
    </source>
</reference>
<sequence>MKKFIAPVVGLILLGLAGCGASSEPTAPEPNAQTSPEQGEPQAGTIEVGGKDVAFGETAGISNENGGTYAITAGPLQDLAEFSIPPEGKYVSVDVDAKLISGTGGAVASVDFMLVDGAGTEYPSAAPNGESLDGVLFATLLTQGDADSGKVFFDVPADAAGLKLVYQPLTATEPSGSWT</sequence>
<keyword evidence="6" id="KW-1185">Reference proteome</keyword>
<proteinExistence type="predicted"/>
<dbReference type="PROSITE" id="PS51257">
    <property type="entry name" value="PROKAR_LIPOPROTEIN"/>
    <property type="match status" value="1"/>
</dbReference>
<dbReference type="Pfam" id="PF11611">
    <property type="entry name" value="DUF4352"/>
    <property type="match status" value="1"/>
</dbReference>
<organism evidence="5 6">
    <name type="scientific">Saccharopolyspora oryzae</name>
    <dbReference type="NCBI Taxonomy" id="2997343"/>
    <lineage>
        <taxon>Bacteria</taxon>
        <taxon>Bacillati</taxon>
        <taxon>Actinomycetota</taxon>
        <taxon>Actinomycetes</taxon>
        <taxon>Pseudonocardiales</taxon>
        <taxon>Pseudonocardiaceae</taxon>
        <taxon>Saccharopolyspora</taxon>
    </lineage>
</organism>
<dbReference type="InterPro" id="IPR029050">
    <property type="entry name" value="Immunoprotect_excell_Ig-like"/>
</dbReference>
<dbReference type="EMBL" id="JAQGLA010000050">
    <property type="protein sequence ID" value="MDA3628666.1"/>
    <property type="molecule type" value="Genomic_DNA"/>
</dbReference>
<dbReference type="InterPro" id="IPR029051">
    <property type="entry name" value="DUF4352"/>
</dbReference>
<name>A0ABT4V5E8_9PSEU</name>
<dbReference type="RefSeq" id="WP_270951572.1">
    <property type="nucleotide sequence ID" value="NZ_JAQGLA010000050.1"/>
</dbReference>
<evidence type="ECO:0000259" key="4">
    <source>
        <dbReference type="Pfam" id="PF11611"/>
    </source>
</evidence>
<evidence type="ECO:0000313" key="5">
    <source>
        <dbReference type="EMBL" id="MDA3628666.1"/>
    </source>
</evidence>
<dbReference type="Gene3D" id="2.60.40.1240">
    <property type="match status" value="1"/>
</dbReference>
<evidence type="ECO:0000256" key="3">
    <source>
        <dbReference type="SAM" id="SignalP"/>
    </source>
</evidence>
<feature type="region of interest" description="Disordered" evidence="2">
    <location>
        <begin position="22"/>
        <end position="45"/>
    </location>
</feature>
<protein>
    <submittedName>
        <fullName evidence="5">DUF4352 domain-containing protein</fullName>
    </submittedName>
</protein>
<evidence type="ECO:0000313" key="6">
    <source>
        <dbReference type="Proteomes" id="UP001210380"/>
    </source>
</evidence>
<feature type="chain" id="PRO_5047294728" evidence="3">
    <location>
        <begin position="22"/>
        <end position="179"/>
    </location>
</feature>
<feature type="domain" description="DUF4352" evidence="4">
    <location>
        <begin position="86"/>
        <end position="169"/>
    </location>
</feature>
<evidence type="ECO:0000256" key="2">
    <source>
        <dbReference type="SAM" id="MobiDB-lite"/>
    </source>
</evidence>